<name>A0ACC0BEH2_CATRO</name>
<dbReference type="EMBL" id="CM044703">
    <property type="protein sequence ID" value="KAI5670973.1"/>
    <property type="molecule type" value="Genomic_DNA"/>
</dbReference>
<accession>A0ACC0BEH2</accession>
<dbReference type="Proteomes" id="UP001060085">
    <property type="component" value="Linkage Group LG03"/>
</dbReference>
<keyword evidence="2" id="KW-1185">Reference proteome</keyword>
<sequence>MKQEIDDTTTGVLEGPTSSPTQYASVMGKVQIIIHRCIVSIGGTLSCTHSQHNIQQAFVVQPSHCRPWEPIPKHGAHGVKRGIHRLPGSGRMKDTLLPLHIWADEDKQIPDMEGGERGGGSGGRGHGDLGSYPPLSKRGTSYAPLPPSEVGLSFDAPPPPGTAGSFVSHMPISRASSFDSDEYSDDPSDDVTPAQQLRFGHRVRNMGSGEQIDDLSESGTIRLLNWNDVIADLQLEMRFVDKIQAISTIQKWSIPIGREFRVAKSSSKQELKYDFKIYFKTNISFYYQRSRDLCLERHPRSASITLDGLYVQEGMAASLTLNLSQSRLSALSVSHSSSISTSSSAILIRQQPQPTTLTSRRLLHPPAASLQTFQEQSTRLAAPLRTTGPLLGSAAAQTPHAVPTHRTSAWTLSGNNKSDSGK</sequence>
<reference evidence="2" key="1">
    <citation type="journal article" date="2023" name="Nat. Plants">
        <title>Single-cell RNA sequencing provides a high-resolution roadmap for understanding the multicellular compartmentation of specialized metabolism.</title>
        <authorList>
            <person name="Sun S."/>
            <person name="Shen X."/>
            <person name="Li Y."/>
            <person name="Li Y."/>
            <person name="Wang S."/>
            <person name="Li R."/>
            <person name="Zhang H."/>
            <person name="Shen G."/>
            <person name="Guo B."/>
            <person name="Wei J."/>
            <person name="Xu J."/>
            <person name="St-Pierre B."/>
            <person name="Chen S."/>
            <person name="Sun C."/>
        </authorList>
    </citation>
    <scope>NUCLEOTIDE SEQUENCE [LARGE SCALE GENOMIC DNA]</scope>
</reference>
<evidence type="ECO:0000313" key="1">
    <source>
        <dbReference type="EMBL" id="KAI5670973.1"/>
    </source>
</evidence>
<proteinExistence type="predicted"/>
<gene>
    <name evidence="1" type="ORF">M9H77_11337</name>
</gene>
<evidence type="ECO:0000313" key="2">
    <source>
        <dbReference type="Proteomes" id="UP001060085"/>
    </source>
</evidence>
<organism evidence="1 2">
    <name type="scientific">Catharanthus roseus</name>
    <name type="common">Madagascar periwinkle</name>
    <name type="synonym">Vinca rosea</name>
    <dbReference type="NCBI Taxonomy" id="4058"/>
    <lineage>
        <taxon>Eukaryota</taxon>
        <taxon>Viridiplantae</taxon>
        <taxon>Streptophyta</taxon>
        <taxon>Embryophyta</taxon>
        <taxon>Tracheophyta</taxon>
        <taxon>Spermatophyta</taxon>
        <taxon>Magnoliopsida</taxon>
        <taxon>eudicotyledons</taxon>
        <taxon>Gunneridae</taxon>
        <taxon>Pentapetalae</taxon>
        <taxon>asterids</taxon>
        <taxon>lamiids</taxon>
        <taxon>Gentianales</taxon>
        <taxon>Apocynaceae</taxon>
        <taxon>Rauvolfioideae</taxon>
        <taxon>Vinceae</taxon>
        <taxon>Catharanthinae</taxon>
        <taxon>Catharanthus</taxon>
    </lineage>
</organism>
<protein>
    <submittedName>
        <fullName evidence="1">Uncharacterized protein</fullName>
    </submittedName>
</protein>
<comment type="caution">
    <text evidence="1">The sequence shown here is derived from an EMBL/GenBank/DDBJ whole genome shotgun (WGS) entry which is preliminary data.</text>
</comment>